<dbReference type="PANTHER" id="PTHR14409:SF0">
    <property type="entry name" value="PROTEIN MANBAL"/>
    <property type="match status" value="1"/>
</dbReference>
<proteinExistence type="inferred from homology"/>
<name>A0A8I6SPR6_CIMLE</name>
<dbReference type="GO" id="GO:0016020">
    <property type="term" value="C:membrane"/>
    <property type="evidence" value="ECO:0007669"/>
    <property type="project" value="UniProtKB-SubCell"/>
</dbReference>
<dbReference type="KEGG" id="clec:106666193"/>
<keyword evidence="5 7" id="KW-0472">Membrane</keyword>
<protein>
    <recommendedName>
        <fullName evidence="10">Protein anon-73B1</fullName>
    </recommendedName>
</protein>
<dbReference type="RefSeq" id="XP_024082547.1">
    <property type="nucleotide sequence ID" value="XM_024226779.1"/>
</dbReference>
<dbReference type="InterPro" id="IPR009621">
    <property type="entry name" value="UPF0239"/>
</dbReference>
<evidence type="ECO:0000313" key="8">
    <source>
        <dbReference type="EnsemblMetazoa" id="XP_024082547.1"/>
    </source>
</evidence>
<evidence type="ECO:0000313" key="9">
    <source>
        <dbReference type="Proteomes" id="UP000494040"/>
    </source>
</evidence>
<dbReference type="GeneID" id="106666193"/>
<dbReference type="OMA" id="HESWEGT"/>
<evidence type="ECO:0000256" key="6">
    <source>
        <dbReference type="SAM" id="MobiDB-lite"/>
    </source>
</evidence>
<evidence type="ECO:0008006" key="10">
    <source>
        <dbReference type="Google" id="ProtNLM"/>
    </source>
</evidence>
<evidence type="ECO:0000256" key="1">
    <source>
        <dbReference type="ARBA" id="ARBA00004167"/>
    </source>
</evidence>
<dbReference type="Pfam" id="PF06783">
    <property type="entry name" value="UPF0239"/>
    <property type="match status" value="1"/>
</dbReference>
<dbReference type="Proteomes" id="UP000494040">
    <property type="component" value="Unassembled WGS sequence"/>
</dbReference>
<keyword evidence="9" id="KW-1185">Reference proteome</keyword>
<evidence type="ECO:0000256" key="5">
    <source>
        <dbReference type="ARBA" id="ARBA00023136"/>
    </source>
</evidence>
<comment type="subcellular location">
    <subcellularLocation>
        <location evidence="1">Membrane</location>
        <topology evidence="1">Single-pass membrane protein</topology>
    </subcellularLocation>
</comment>
<feature type="region of interest" description="Disordered" evidence="6">
    <location>
        <begin position="78"/>
        <end position="116"/>
    </location>
</feature>
<dbReference type="OrthoDB" id="10040809at2759"/>
<reference evidence="8" key="1">
    <citation type="submission" date="2022-01" db="UniProtKB">
        <authorList>
            <consortium name="EnsemblMetazoa"/>
        </authorList>
    </citation>
    <scope>IDENTIFICATION</scope>
</reference>
<keyword evidence="4 7" id="KW-1133">Transmembrane helix</keyword>
<comment type="similarity">
    <text evidence="2">Belongs to the UPF0239 family.</text>
</comment>
<keyword evidence="3 7" id="KW-0812">Transmembrane</keyword>
<evidence type="ECO:0000256" key="4">
    <source>
        <dbReference type="ARBA" id="ARBA00022989"/>
    </source>
</evidence>
<accession>A0A8I6SPR6</accession>
<feature type="compositionally biased region" description="Basic residues" evidence="6">
    <location>
        <begin position="101"/>
        <end position="116"/>
    </location>
</feature>
<evidence type="ECO:0000256" key="7">
    <source>
        <dbReference type="SAM" id="Phobius"/>
    </source>
</evidence>
<sequence>MGIPPIQPTPTVQQTLFLLGWEGCKLDSNKKKNMVDLEIPPETTTEFLIRVGLYIGAIFQLTCILAIIILPDKNTNSPLSGSRNIDNSDQQQWESSSAPARHSHNRARKQDKKKRR</sequence>
<organism evidence="8 9">
    <name type="scientific">Cimex lectularius</name>
    <name type="common">Bed bug</name>
    <name type="synonym">Acanthia lectularia</name>
    <dbReference type="NCBI Taxonomy" id="79782"/>
    <lineage>
        <taxon>Eukaryota</taxon>
        <taxon>Metazoa</taxon>
        <taxon>Ecdysozoa</taxon>
        <taxon>Arthropoda</taxon>
        <taxon>Hexapoda</taxon>
        <taxon>Insecta</taxon>
        <taxon>Pterygota</taxon>
        <taxon>Neoptera</taxon>
        <taxon>Paraneoptera</taxon>
        <taxon>Hemiptera</taxon>
        <taxon>Heteroptera</taxon>
        <taxon>Panheteroptera</taxon>
        <taxon>Cimicomorpha</taxon>
        <taxon>Cimicidae</taxon>
        <taxon>Cimex</taxon>
    </lineage>
</organism>
<evidence type="ECO:0000256" key="3">
    <source>
        <dbReference type="ARBA" id="ARBA00022692"/>
    </source>
</evidence>
<dbReference type="EnsemblMetazoa" id="XM_024226779.1">
    <property type="protein sequence ID" value="XP_024082547.1"/>
    <property type="gene ID" value="LOC106666193"/>
</dbReference>
<evidence type="ECO:0000256" key="2">
    <source>
        <dbReference type="ARBA" id="ARBA00006839"/>
    </source>
</evidence>
<dbReference type="AlphaFoldDB" id="A0A8I6SPR6"/>
<feature type="compositionally biased region" description="Polar residues" evidence="6">
    <location>
        <begin position="78"/>
        <end position="98"/>
    </location>
</feature>
<feature type="transmembrane region" description="Helical" evidence="7">
    <location>
        <begin position="47"/>
        <end position="70"/>
    </location>
</feature>
<dbReference type="PANTHER" id="PTHR14409">
    <property type="entry name" value="MANNOSIDASE, BETA A, LYSOSOMAL-LIKE, MANBAL PROTEIN"/>
    <property type="match status" value="1"/>
</dbReference>